<evidence type="ECO:0000313" key="4">
    <source>
        <dbReference type="Proteomes" id="UP000034410"/>
    </source>
</evidence>
<keyword evidence="4" id="KW-1185">Reference proteome</keyword>
<evidence type="ECO:0000313" key="3">
    <source>
        <dbReference type="EMBL" id="AKH20757.1"/>
    </source>
</evidence>
<gene>
    <name evidence="3" type="ORF">AAY24_10800</name>
</gene>
<keyword evidence="2" id="KW-0732">Signal</keyword>
<evidence type="ECO:0000256" key="2">
    <source>
        <dbReference type="SAM" id="SignalP"/>
    </source>
</evidence>
<dbReference type="KEGG" id="seds:AAY24_10800"/>
<protein>
    <recommendedName>
        <fullName evidence="5">Protein BatD</fullName>
    </recommendedName>
</protein>
<dbReference type="RefSeq" id="WP_046859687.1">
    <property type="nucleotide sequence ID" value="NZ_CP011412.1"/>
</dbReference>
<feature type="chain" id="PRO_5002517726" description="Protein BatD" evidence="2">
    <location>
        <begin position="27"/>
        <end position="275"/>
    </location>
</feature>
<dbReference type="EMBL" id="CP011412">
    <property type="protein sequence ID" value="AKH20757.1"/>
    <property type="molecule type" value="Genomic_DNA"/>
</dbReference>
<dbReference type="OrthoDB" id="8557099at2"/>
<reference evidence="3 4" key="1">
    <citation type="journal article" date="2015" name="Genome Announc.">
        <title>Complete Genome Sequence of Sedimenticola thiotaurini Strain SIP-G1, a Polyphosphate- and Polyhydroxyalkanoate-Accumulating Sulfur-Oxidizing Gammaproteobacterium Isolated from Salt Marsh Sediments.</title>
        <authorList>
            <person name="Flood B.E."/>
            <person name="Jones D.S."/>
            <person name="Bailey J.V."/>
        </authorList>
    </citation>
    <scope>NUCLEOTIDE SEQUENCE [LARGE SCALE GENOMIC DNA]</scope>
    <source>
        <strain evidence="3 4">SIP-G1</strain>
    </source>
</reference>
<name>A0A0F7JYF8_9GAMM</name>
<organism evidence="3 4">
    <name type="scientific">Sedimenticola thiotaurini</name>
    <dbReference type="NCBI Taxonomy" id="1543721"/>
    <lineage>
        <taxon>Bacteria</taxon>
        <taxon>Pseudomonadati</taxon>
        <taxon>Pseudomonadota</taxon>
        <taxon>Gammaproteobacteria</taxon>
        <taxon>Chromatiales</taxon>
        <taxon>Sedimenticolaceae</taxon>
        <taxon>Sedimenticola</taxon>
    </lineage>
</organism>
<dbReference type="AlphaFoldDB" id="A0A0F7JYF8"/>
<accession>A0A0F7JYF8</accession>
<evidence type="ECO:0000256" key="1">
    <source>
        <dbReference type="SAM" id="MobiDB-lite"/>
    </source>
</evidence>
<feature type="region of interest" description="Disordered" evidence="1">
    <location>
        <begin position="31"/>
        <end position="54"/>
    </location>
</feature>
<sequence length="275" mass="30308">MIWFNNRLIVLLFGLLLLVGNGVVPAAGQAEHGVAGGGKKPAAPAMHHRAPKRLSLSNGEGAEITLWKPDLSKRALEPKMGVITLPPTGVDNYHAIVVEKNWGNSVDAIVRYEYLFGKPSGESPVKLLAAQKTPLEIVPDPLPREHHRYYARAEVAFVVRYKDQLLADQQVELRTGNGSSLRGVSDDQGRVVFRIPDDFPNIVPGDRDRRTADLSFHTTYETAGIRYDTTLSAEYRVSPEHWQSKPWGIAVAGVGFLFGGLITRRAARGKKGVWK</sequence>
<dbReference type="Proteomes" id="UP000034410">
    <property type="component" value="Chromosome"/>
</dbReference>
<proteinExistence type="predicted"/>
<feature type="signal peptide" evidence="2">
    <location>
        <begin position="1"/>
        <end position="26"/>
    </location>
</feature>
<evidence type="ECO:0008006" key="5">
    <source>
        <dbReference type="Google" id="ProtNLM"/>
    </source>
</evidence>